<evidence type="ECO:0000313" key="5">
    <source>
        <dbReference type="Proteomes" id="UP000199392"/>
    </source>
</evidence>
<dbReference type="STRING" id="311180.SAMN04488050_11146"/>
<keyword evidence="5" id="KW-1185">Reference proteome</keyword>
<dbReference type="RefSeq" id="WP_218124903.1">
    <property type="nucleotide sequence ID" value="NZ_FNCL01000011.1"/>
</dbReference>
<dbReference type="Pfam" id="PF00011">
    <property type="entry name" value="HSP20"/>
    <property type="match status" value="1"/>
</dbReference>
<gene>
    <name evidence="4" type="ORF">SAMN04488050_11146</name>
</gene>
<dbReference type="AlphaFoldDB" id="A0A1I6VGZ0"/>
<evidence type="ECO:0000256" key="2">
    <source>
        <dbReference type="RuleBase" id="RU003616"/>
    </source>
</evidence>
<evidence type="ECO:0000259" key="3">
    <source>
        <dbReference type="PROSITE" id="PS01031"/>
    </source>
</evidence>
<evidence type="ECO:0000313" key="4">
    <source>
        <dbReference type="EMBL" id="SFT12744.1"/>
    </source>
</evidence>
<feature type="domain" description="SHSP" evidence="3">
    <location>
        <begin position="32"/>
        <end position="134"/>
    </location>
</feature>
<dbReference type="SUPFAM" id="SSF49764">
    <property type="entry name" value="HSP20-like chaperones"/>
    <property type="match status" value="1"/>
</dbReference>
<dbReference type="InterPro" id="IPR008978">
    <property type="entry name" value="HSP20-like_chaperone"/>
</dbReference>
<dbReference type="Gene3D" id="2.60.40.790">
    <property type="match status" value="1"/>
</dbReference>
<evidence type="ECO:0000256" key="1">
    <source>
        <dbReference type="PROSITE-ProRule" id="PRU00285"/>
    </source>
</evidence>
<dbReference type="Proteomes" id="UP000199392">
    <property type="component" value="Unassembled WGS sequence"/>
</dbReference>
<dbReference type="CDD" id="cd00298">
    <property type="entry name" value="ACD_sHsps_p23-like"/>
    <property type="match status" value="1"/>
</dbReference>
<dbReference type="EMBL" id="FOZW01000011">
    <property type="protein sequence ID" value="SFT12744.1"/>
    <property type="molecule type" value="Genomic_DNA"/>
</dbReference>
<dbReference type="InterPro" id="IPR002068">
    <property type="entry name" value="A-crystallin/Hsp20_dom"/>
</dbReference>
<comment type="similarity">
    <text evidence="1 2">Belongs to the small heat shock protein (HSP20) family.</text>
</comment>
<name>A0A1I6VGZ0_9RHOB</name>
<sequence length="134" mass="14859">MISKSIQNRMLADALYRLGRLDELRQLAFGLGQPLTWEPPLDLIETATELVAYVVLPGVDPASVEIEVAGGALTLRGLRTRPPELTSSSILRLELPWGRFERRVTIPDVPYRVTRETAPGCLVVRLAKLPEDVS</sequence>
<accession>A0A1I6VGZ0</accession>
<protein>
    <submittedName>
        <fullName evidence="4">Molecular chaperone IbpA, HSP20 family</fullName>
    </submittedName>
</protein>
<organism evidence="4 5">
    <name type="scientific">Alloyangia pacifica</name>
    <dbReference type="NCBI Taxonomy" id="311180"/>
    <lineage>
        <taxon>Bacteria</taxon>
        <taxon>Pseudomonadati</taxon>
        <taxon>Pseudomonadota</taxon>
        <taxon>Alphaproteobacteria</taxon>
        <taxon>Rhodobacterales</taxon>
        <taxon>Roseobacteraceae</taxon>
        <taxon>Alloyangia</taxon>
    </lineage>
</organism>
<reference evidence="5" key="1">
    <citation type="submission" date="2016-10" db="EMBL/GenBank/DDBJ databases">
        <authorList>
            <person name="Varghese N."/>
            <person name="Submissions S."/>
        </authorList>
    </citation>
    <scope>NUCLEOTIDE SEQUENCE [LARGE SCALE GENOMIC DNA]</scope>
    <source>
        <strain evidence="5">DSM 26894</strain>
    </source>
</reference>
<proteinExistence type="inferred from homology"/>
<dbReference type="PROSITE" id="PS01031">
    <property type="entry name" value="SHSP"/>
    <property type="match status" value="1"/>
</dbReference>